<dbReference type="Proteomes" id="UP000256899">
    <property type="component" value="Unassembled WGS sequence"/>
</dbReference>
<dbReference type="RefSeq" id="WP_116014416.1">
    <property type="nucleotide sequence ID" value="NZ_QUOT01000001.1"/>
</dbReference>
<sequence>MKLTILGSCTVVAWPKDITAFFKNGHAIDPRNGSQMEMDALSIYHFANFSNDDKLKTLCVEGVHNNLAGNSFWRHGVWGHEEVHLRFTSSALRLLLLEQQNYSQSDGSQKSATLIASTKRARYQKTAKQQVIELLTKHCDFHERIGSGVWFYHDSIESGELPFYPQWHGDDFLNASASNKLILNTQLDTLTTLLIANKTLELPTPLSAMIDDGLDALEAYWQASINEKGWFNVLDSMMTAIYSVFLGRKGRITKKLQLVIKQFYYNKFRLKVKQCKPIRSFKSGFQERDIRLTGGALEYHVVNIWDMCKLLLWLKVNNVQRPTLETNLLAEIRSGLAYLHRSTFYKSFMKRVGQTNGFCNEALESIILALYLGIREQWLVSLYIEICSYSPPSAGVLGIDPIVTGRISDTFTDDIAGNKSIDSIHKSYLAGISEVSMFDGTKILINTNKEAFMYEFDDTSLVWSNRNQKDKRMAPSSVMILQGSKESS</sequence>
<accession>A0A3E0TZX1</accession>
<keyword evidence="2" id="KW-1185">Reference proteome</keyword>
<name>A0A3E0TZX1_9GAMM</name>
<reference evidence="2" key="1">
    <citation type="submission" date="2018-08" db="EMBL/GenBank/DDBJ databases">
        <title>Thalassotalea euphylliae genome.</title>
        <authorList>
            <person name="Summers S."/>
            <person name="Rice S.A."/>
            <person name="Freckelton M.L."/>
            <person name="Nedved B.T."/>
            <person name="Hadfield M.G."/>
        </authorList>
    </citation>
    <scope>NUCLEOTIDE SEQUENCE [LARGE SCALE GENOMIC DNA]</scope>
    <source>
        <strain evidence="2">H3</strain>
    </source>
</reference>
<organism evidence="1 2">
    <name type="scientific">Thalassotalea euphylliae</name>
    <dbReference type="NCBI Taxonomy" id="1655234"/>
    <lineage>
        <taxon>Bacteria</taxon>
        <taxon>Pseudomonadati</taxon>
        <taxon>Pseudomonadota</taxon>
        <taxon>Gammaproteobacteria</taxon>
        <taxon>Alteromonadales</taxon>
        <taxon>Colwelliaceae</taxon>
        <taxon>Thalassotalea</taxon>
    </lineage>
</organism>
<evidence type="ECO:0000313" key="1">
    <source>
        <dbReference type="EMBL" id="REL30216.1"/>
    </source>
</evidence>
<comment type="caution">
    <text evidence="1">The sequence shown here is derived from an EMBL/GenBank/DDBJ whole genome shotgun (WGS) entry which is preliminary data.</text>
</comment>
<dbReference type="EMBL" id="QUOT01000001">
    <property type="protein sequence ID" value="REL30216.1"/>
    <property type="molecule type" value="Genomic_DNA"/>
</dbReference>
<dbReference type="AlphaFoldDB" id="A0A3E0TZX1"/>
<protein>
    <submittedName>
        <fullName evidence="1">Uncharacterized protein</fullName>
    </submittedName>
</protein>
<gene>
    <name evidence="1" type="ORF">DXX94_05570</name>
</gene>
<proteinExistence type="predicted"/>
<evidence type="ECO:0000313" key="2">
    <source>
        <dbReference type="Proteomes" id="UP000256899"/>
    </source>
</evidence>